<feature type="compositionally biased region" description="Polar residues" evidence="1">
    <location>
        <begin position="7"/>
        <end position="23"/>
    </location>
</feature>
<feature type="non-terminal residue" evidence="2">
    <location>
        <position position="1"/>
    </location>
</feature>
<gene>
    <name evidence="2" type="ORF">METZ01_LOCUS214360</name>
</gene>
<reference evidence="2" key="1">
    <citation type="submission" date="2018-05" db="EMBL/GenBank/DDBJ databases">
        <authorList>
            <person name="Lanie J.A."/>
            <person name="Ng W.-L."/>
            <person name="Kazmierczak K.M."/>
            <person name="Andrzejewski T.M."/>
            <person name="Davidsen T.M."/>
            <person name="Wayne K.J."/>
            <person name="Tettelin H."/>
            <person name="Glass J.I."/>
            <person name="Rusch D."/>
            <person name="Podicherti R."/>
            <person name="Tsui H.-C.T."/>
            <person name="Winkler M.E."/>
        </authorList>
    </citation>
    <scope>NUCLEOTIDE SEQUENCE</scope>
</reference>
<name>A0A382FEJ7_9ZZZZ</name>
<evidence type="ECO:0000313" key="2">
    <source>
        <dbReference type="EMBL" id="SVB61506.1"/>
    </source>
</evidence>
<sequence>LKHQLTVPAQTPASLMHTNLSEN</sequence>
<dbReference type="AlphaFoldDB" id="A0A382FEJ7"/>
<proteinExistence type="predicted"/>
<feature type="non-terminal residue" evidence="2">
    <location>
        <position position="23"/>
    </location>
</feature>
<evidence type="ECO:0000256" key="1">
    <source>
        <dbReference type="SAM" id="MobiDB-lite"/>
    </source>
</evidence>
<dbReference type="EMBL" id="UINC01049566">
    <property type="protein sequence ID" value="SVB61506.1"/>
    <property type="molecule type" value="Genomic_DNA"/>
</dbReference>
<organism evidence="2">
    <name type="scientific">marine metagenome</name>
    <dbReference type="NCBI Taxonomy" id="408172"/>
    <lineage>
        <taxon>unclassified sequences</taxon>
        <taxon>metagenomes</taxon>
        <taxon>ecological metagenomes</taxon>
    </lineage>
</organism>
<accession>A0A382FEJ7</accession>
<protein>
    <submittedName>
        <fullName evidence="2">Uncharacterized protein</fullName>
    </submittedName>
</protein>
<feature type="region of interest" description="Disordered" evidence="1">
    <location>
        <begin position="1"/>
        <end position="23"/>
    </location>
</feature>